<dbReference type="Gene3D" id="1.10.533.10">
    <property type="entry name" value="Death Domain, Fas"/>
    <property type="match status" value="1"/>
</dbReference>
<keyword evidence="1" id="KW-0812">Transmembrane</keyword>
<evidence type="ECO:0000256" key="1">
    <source>
        <dbReference type="SAM" id="Phobius"/>
    </source>
</evidence>
<feature type="domain" description="DED" evidence="2">
    <location>
        <begin position="6"/>
        <end position="86"/>
    </location>
</feature>
<sequence length="380" mass="44021">MDEKFDFRTLLLKLQDYFSDDDRRRLHFILGDTMPRHLRDDPTLSGTLSLLESLFDQATISEQDLNYLIHALNEINCHKSLKRLNEHKLVQYNRNRCETTTTNVSDLLDDNEENKIPYNKNNSNFMLSNNSKERHSTSSQVTMISFDQKQINENKLFLTKSRIKFVEKRFKIDLICVKQTFKSRLTICQLALFSFNIVSILTFIILMVFLTKPKHSMSDILLIKSGNIYGNSVGADAFNDAQGRQLTFTDRIVNINAGWMSDTLDYLTSLYSNNRSMQHGRATYRYSSYISEFALSSDESISGVAIYTDQGRPSELFGSLNGMQMDEALSNVTIAYVRGKALGYVEALQFIWYRQMPRSSSATLQMYQYYKFLCRQRGQK</sequence>
<evidence type="ECO:0000313" key="5">
    <source>
        <dbReference type="Proteomes" id="UP000663873"/>
    </source>
</evidence>
<dbReference type="SUPFAM" id="SSF47986">
    <property type="entry name" value="DEATH domain"/>
    <property type="match status" value="1"/>
</dbReference>
<dbReference type="InterPro" id="IPR001875">
    <property type="entry name" value="DED_dom"/>
</dbReference>
<dbReference type="EMBL" id="CAJOBP010000067">
    <property type="protein sequence ID" value="CAF4114478.1"/>
    <property type="molecule type" value="Genomic_DNA"/>
</dbReference>
<evidence type="ECO:0000259" key="2">
    <source>
        <dbReference type="PROSITE" id="PS50168"/>
    </source>
</evidence>
<organism evidence="4 5">
    <name type="scientific">Rotaria socialis</name>
    <dbReference type="NCBI Taxonomy" id="392032"/>
    <lineage>
        <taxon>Eukaryota</taxon>
        <taxon>Metazoa</taxon>
        <taxon>Spiralia</taxon>
        <taxon>Gnathifera</taxon>
        <taxon>Rotifera</taxon>
        <taxon>Eurotatoria</taxon>
        <taxon>Bdelloidea</taxon>
        <taxon>Philodinida</taxon>
        <taxon>Philodinidae</taxon>
        <taxon>Rotaria</taxon>
    </lineage>
</organism>
<dbReference type="Proteomes" id="UP000663825">
    <property type="component" value="Unassembled WGS sequence"/>
</dbReference>
<dbReference type="SUPFAM" id="SSF51101">
    <property type="entry name" value="Mannose-binding lectins"/>
    <property type="match status" value="1"/>
</dbReference>
<dbReference type="PROSITE" id="PS50168">
    <property type="entry name" value="DED"/>
    <property type="match status" value="1"/>
</dbReference>
<name>A0A819VVB3_9BILA</name>
<protein>
    <recommendedName>
        <fullName evidence="2">DED domain-containing protein</fullName>
    </recommendedName>
</protein>
<evidence type="ECO:0000313" key="4">
    <source>
        <dbReference type="EMBL" id="CAF4114478.1"/>
    </source>
</evidence>
<accession>A0A819VVB3</accession>
<dbReference type="InterPro" id="IPR011029">
    <property type="entry name" value="DEATH-like_dom_sf"/>
</dbReference>
<keyword evidence="1" id="KW-1133">Transmembrane helix</keyword>
<feature type="transmembrane region" description="Helical" evidence="1">
    <location>
        <begin position="190"/>
        <end position="210"/>
    </location>
</feature>
<dbReference type="InterPro" id="IPR036404">
    <property type="entry name" value="Jacalin-like_lectin_dom_sf"/>
</dbReference>
<dbReference type="AlphaFoldDB" id="A0A819VVB3"/>
<evidence type="ECO:0000313" key="3">
    <source>
        <dbReference type="EMBL" id="CAF3091963.1"/>
    </source>
</evidence>
<dbReference type="GO" id="GO:0042981">
    <property type="term" value="P:regulation of apoptotic process"/>
    <property type="evidence" value="ECO:0007669"/>
    <property type="project" value="InterPro"/>
</dbReference>
<reference evidence="4" key="1">
    <citation type="submission" date="2021-02" db="EMBL/GenBank/DDBJ databases">
        <authorList>
            <person name="Nowell W R."/>
        </authorList>
    </citation>
    <scope>NUCLEOTIDE SEQUENCE</scope>
</reference>
<gene>
    <name evidence="3" type="ORF">TIS948_LOCUS6442</name>
    <name evidence="4" type="ORF">UJA718_LOCUS1137</name>
</gene>
<comment type="caution">
    <text evidence="4">The sequence shown here is derived from an EMBL/GenBank/DDBJ whole genome shotgun (WGS) entry which is preliminary data.</text>
</comment>
<keyword evidence="1" id="KW-0472">Membrane</keyword>
<proteinExistence type="predicted"/>
<dbReference type="OrthoDB" id="10035490at2759"/>
<keyword evidence="5" id="KW-1185">Reference proteome</keyword>
<dbReference type="EMBL" id="CAJNXB010000767">
    <property type="protein sequence ID" value="CAF3091963.1"/>
    <property type="molecule type" value="Genomic_DNA"/>
</dbReference>
<dbReference type="Proteomes" id="UP000663873">
    <property type="component" value="Unassembled WGS sequence"/>
</dbReference>